<feature type="domain" description="NERD" evidence="5">
    <location>
        <begin position="15"/>
        <end position="109"/>
    </location>
</feature>
<dbReference type="STRING" id="1236220.SAMN04488112_12731"/>
<accession>A0A1G6RC23</accession>
<protein>
    <submittedName>
        <fullName evidence="7">UvrD-like helicase C-terminal domain-containing protein</fullName>
    </submittedName>
</protein>
<dbReference type="EMBL" id="FMZA01000027">
    <property type="protein sequence ID" value="SDD01991.1"/>
    <property type="molecule type" value="Genomic_DNA"/>
</dbReference>
<reference evidence="7 8" key="1">
    <citation type="submission" date="2016-10" db="EMBL/GenBank/DDBJ databases">
        <authorList>
            <person name="de Groot N.N."/>
        </authorList>
    </citation>
    <scope>NUCLEOTIDE SEQUENCE [LARGE SCALE GENOMIC DNA]</scope>
    <source>
        <strain evidence="7 8">DSM 45514</strain>
    </source>
</reference>
<keyword evidence="1" id="KW-0547">Nucleotide-binding</keyword>
<organism evidence="7 8">
    <name type="scientific">Melghirimyces thermohalophilus</name>
    <dbReference type="NCBI Taxonomy" id="1236220"/>
    <lineage>
        <taxon>Bacteria</taxon>
        <taxon>Bacillati</taxon>
        <taxon>Bacillota</taxon>
        <taxon>Bacilli</taxon>
        <taxon>Bacillales</taxon>
        <taxon>Thermoactinomycetaceae</taxon>
        <taxon>Melghirimyces</taxon>
    </lineage>
</organism>
<dbReference type="GO" id="GO:0043138">
    <property type="term" value="F:3'-5' DNA helicase activity"/>
    <property type="evidence" value="ECO:0007669"/>
    <property type="project" value="TreeGrafter"/>
</dbReference>
<dbReference type="RefSeq" id="WP_091573030.1">
    <property type="nucleotide sequence ID" value="NZ_FMZA01000027.1"/>
</dbReference>
<dbReference type="Pfam" id="PF13361">
    <property type="entry name" value="UvrD_C"/>
    <property type="match status" value="2"/>
</dbReference>
<keyword evidence="2" id="KW-0378">Hydrolase</keyword>
<evidence type="ECO:0000259" key="6">
    <source>
        <dbReference type="Pfam" id="PF13361"/>
    </source>
</evidence>
<sequence length="616" mass="71397">MAHAIPEMMPKGATTGESLLYRTLKEHLPEDYVVYYEPEILGRRPDFVVIGPDLGLVVLEVKDYTRLTPLELNVDRWEIRTGSDGRTTVTSPLKQARDYAFRIADQLKKDGDLLHSGRLKFPYGFGTVFTRLSRQDLKETGIEDVVTGERSLCREEVDPDKDAFSTILLRRKLQKMVPFSLDSPLTELDLARIRFHLFPEVRIHSQVTRVPKQDSLLFYVKDLEVMDLYQESLAKQIGDRHRLIRGVAGSGKTLILASRAHLLAREHPDWNILVLCYNISLSRNIRHMIRRKQRTSYEEESREESPILVYNFHEWLKEELGVYRDQSIPELLEKMDRGDGRFPRYEAILIDEGQDFQPEWLALVSRLLNPETQSLLLVEDRAQTIYPRRRSYKQDTGLDFRGRSRILTINYRNTAPIVRFSWEFYQTFASVDSLGEDKEKEDVEIIAPHSSLRQGPEPVVCRFSSMREETDFVAAEIRRLRGEEGIPLSRMLILYRVKTNGTIDAIRSSLKRAGLPFTWIAADQEAKRSFDPTAPTVKISTIDSSKGLDFDAVFVVHVDQLPFIQQEIRREASLLYIAMTRAKKYLTLTYSGESEFTRYFDRLKRERQKKEGPEGP</sequence>
<dbReference type="OrthoDB" id="7066673at2"/>
<keyword evidence="8" id="KW-1185">Reference proteome</keyword>
<dbReference type="PANTHER" id="PTHR11070:SF2">
    <property type="entry name" value="ATP-DEPENDENT DNA HELICASE SRS2"/>
    <property type="match status" value="1"/>
</dbReference>
<keyword evidence="3 7" id="KW-0347">Helicase</keyword>
<dbReference type="InterPro" id="IPR011528">
    <property type="entry name" value="NERD"/>
</dbReference>
<feature type="domain" description="UvrD-like helicase C-terminal" evidence="6">
    <location>
        <begin position="528"/>
        <end position="591"/>
    </location>
</feature>
<dbReference type="Gene3D" id="3.40.50.300">
    <property type="entry name" value="P-loop containing nucleotide triphosphate hydrolases"/>
    <property type="match status" value="2"/>
</dbReference>
<dbReference type="AlphaFoldDB" id="A0A1G6RC23"/>
<dbReference type="InterPro" id="IPR027417">
    <property type="entry name" value="P-loop_NTPase"/>
</dbReference>
<name>A0A1G6RC23_9BACL</name>
<dbReference type="GO" id="GO:0000725">
    <property type="term" value="P:recombinational repair"/>
    <property type="evidence" value="ECO:0007669"/>
    <property type="project" value="TreeGrafter"/>
</dbReference>
<evidence type="ECO:0000313" key="8">
    <source>
        <dbReference type="Proteomes" id="UP000199387"/>
    </source>
</evidence>
<evidence type="ECO:0000256" key="3">
    <source>
        <dbReference type="ARBA" id="ARBA00022806"/>
    </source>
</evidence>
<evidence type="ECO:0000256" key="4">
    <source>
        <dbReference type="ARBA" id="ARBA00022840"/>
    </source>
</evidence>
<dbReference type="InterPro" id="IPR014017">
    <property type="entry name" value="DNA_helicase_UvrD-like_C"/>
</dbReference>
<dbReference type="GO" id="GO:0005524">
    <property type="term" value="F:ATP binding"/>
    <property type="evidence" value="ECO:0007669"/>
    <property type="project" value="UniProtKB-KW"/>
</dbReference>
<dbReference type="PANTHER" id="PTHR11070">
    <property type="entry name" value="UVRD / RECB / PCRA DNA HELICASE FAMILY MEMBER"/>
    <property type="match status" value="1"/>
</dbReference>
<dbReference type="GO" id="GO:0003677">
    <property type="term" value="F:DNA binding"/>
    <property type="evidence" value="ECO:0007669"/>
    <property type="project" value="InterPro"/>
</dbReference>
<dbReference type="GO" id="GO:0016787">
    <property type="term" value="F:hydrolase activity"/>
    <property type="evidence" value="ECO:0007669"/>
    <property type="project" value="UniProtKB-KW"/>
</dbReference>
<evidence type="ECO:0000256" key="1">
    <source>
        <dbReference type="ARBA" id="ARBA00022741"/>
    </source>
</evidence>
<gene>
    <name evidence="7" type="ORF">SAMN04488112_12731</name>
</gene>
<evidence type="ECO:0000256" key="2">
    <source>
        <dbReference type="ARBA" id="ARBA00022801"/>
    </source>
</evidence>
<dbReference type="Proteomes" id="UP000199387">
    <property type="component" value="Unassembled WGS sequence"/>
</dbReference>
<dbReference type="SUPFAM" id="SSF52540">
    <property type="entry name" value="P-loop containing nucleoside triphosphate hydrolases"/>
    <property type="match status" value="1"/>
</dbReference>
<evidence type="ECO:0000259" key="5">
    <source>
        <dbReference type="Pfam" id="PF08378"/>
    </source>
</evidence>
<dbReference type="InterPro" id="IPR000212">
    <property type="entry name" value="DNA_helicase_UvrD/REP"/>
</dbReference>
<proteinExistence type="predicted"/>
<keyword evidence="4" id="KW-0067">ATP-binding</keyword>
<dbReference type="Pfam" id="PF08378">
    <property type="entry name" value="NERD"/>
    <property type="match status" value="1"/>
</dbReference>
<evidence type="ECO:0000313" key="7">
    <source>
        <dbReference type="EMBL" id="SDD01991.1"/>
    </source>
</evidence>
<feature type="domain" description="UvrD-like helicase C-terminal" evidence="6">
    <location>
        <begin position="407"/>
        <end position="520"/>
    </location>
</feature>
<dbReference type="Pfam" id="PF13245">
    <property type="entry name" value="AAA_19"/>
    <property type="match status" value="1"/>
</dbReference>